<gene>
    <name evidence="1" type="ORF">D2E24_1309</name>
</gene>
<evidence type="ECO:0000313" key="1">
    <source>
        <dbReference type="EMBL" id="RSX55405.1"/>
    </source>
</evidence>
<organism evidence="1 2">
    <name type="scientific">Bifidobacterium samirii</name>
    <dbReference type="NCBI Taxonomy" id="2306974"/>
    <lineage>
        <taxon>Bacteria</taxon>
        <taxon>Bacillati</taxon>
        <taxon>Actinomycetota</taxon>
        <taxon>Actinomycetes</taxon>
        <taxon>Bifidobacteriales</taxon>
        <taxon>Bifidobacteriaceae</taxon>
        <taxon>Bifidobacterium</taxon>
    </lineage>
</organism>
<dbReference type="Proteomes" id="UP000287470">
    <property type="component" value="Unassembled WGS sequence"/>
</dbReference>
<accession>A0A430FRC0</accession>
<dbReference type="EMBL" id="QXGK01000012">
    <property type="protein sequence ID" value="RSX55405.1"/>
    <property type="molecule type" value="Genomic_DNA"/>
</dbReference>
<proteinExistence type="predicted"/>
<evidence type="ECO:0000313" key="2">
    <source>
        <dbReference type="Proteomes" id="UP000287470"/>
    </source>
</evidence>
<comment type="caution">
    <text evidence="1">The sequence shown here is derived from an EMBL/GenBank/DDBJ whole genome shotgun (WGS) entry which is preliminary data.</text>
</comment>
<dbReference type="AlphaFoldDB" id="A0A430FRC0"/>
<protein>
    <submittedName>
        <fullName evidence="1">Uncharacterized protein</fullName>
    </submittedName>
</protein>
<keyword evidence="2" id="KW-1185">Reference proteome</keyword>
<sequence length="73" mass="8352">MTIRTTPTVPYEHRAVRAGTRKQSIIGAEHGKRRISAEELDRMFDDGEDVLDFFDMAHPIIANPERAERTEQA</sequence>
<name>A0A430FRC0_9BIFI</name>
<reference evidence="1 2" key="1">
    <citation type="submission" date="2018-09" db="EMBL/GenBank/DDBJ databases">
        <title>Characterization of the phylogenetic diversity of five novel species belonging to the genus Bifidobacterium.</title>
        <authorList>
            <person name="Lugli G.A."/>
            <person name="Duranti S."/>
            <person name="Milani C."/>
        </authorList>
    </citation>
    <scope>NUCLEOTIDE SEQUENCE [LARGE SCALE GENOMIC DNA]</scope>
    <source>
        <strain evidence="1 2">2033B</strain>
    </source>
</reference>